<organism evidence="5 6">
    <name type="scientific">Plasmodiophora brassicae</name>
    <name type="common">Clubroot disease agent</name>
    <dbReference type="NCBI Taxonomy" id="37360"/>
    <lineage>
        <taxon>Eukaryota</taxon>
        <taxon>Sar</taxon>
        <taxon>Rhizaria</taxon>
        <taxon>Endomyxa</taxon>
        <taxon>Phytomyxea</taxon>
        <taxon>Plasmodiophorida</taxon>
        <taxon>Plasmodiophoridae</taxon>
        <taxon>Plasmodiophora</taxon>
    </lineage>
</organism>
<dbReference type="InterPro" id="IPR003591">
    <property type="entry name" value="Leu-rich_rpt_typical-subtyp"/>
</dbReference>
<dbReference type="PANTHER" id="PTHR24373:SF275">
    <property type="entry name" value="TIR DOMAIN-CONTAINING PROTEIN"/>
    <property type="match status" value="1"/>
</dbReference>
<keyword evidence="3" id="KW-0677">Repeat</keyword>
<feature type="region of interest" description="Disordered" evidence="4">
    <location>
        <begin position="1"/>
        <end position="22"/>
    </location>
</feature>
<keyword evidence="2" id="KW-0732">Signal</keyword>
<gene>
    <name evidence="5" type="ORF">PLBR_LOCUS3364</name>
</gene>
<protein>
    <recommendedName>
        <fullName evidence="7">Leucine-rich repeat-containing N-terminal plant-type domain-containing protein</fullName>
    </recommendedName>
</protein>
<reference evidence="5 6" key="1">
    <citation type="submission" date="2018-03" db="EMBL/GenBank/DDBJ databases">
        <authorList>
            <person name="Fogelqvist J."/>
        </authorList>
    </citation>
    <scope>NUCLEOTIDE SEQUENCE [LARGE SCALE GENOMIC DNA]</scope>
</reference>
<dbReference type="InterPro" id="IPR001611">
    <property type="entry name" value="Leu-rich_rpt"/>
</dbReference>
<dbReference type="Pfam" id="PF13855">
    <property type="entry name" value="LRR_8"/>
    <property type="match status" value="2"/>
</dbReference>
<evidence type="ECO:0000256" key="4">
    <source>
        <dbReference type="SAM" id="MobiDB-lite"/>
    </source>
</evidence>
<evidence type="ECO:0000313" key="6">
    <source>
        <dbReference type="Proteomes" id="UP000290189"/>
    </source>
</evidence>
<feature type="region of interest" description="Disordered" evidence="4">
    <location>
        <begin position="107"/>
        <end position="128"/>
    </location>
</feature>
<dbReference type="SMART" id="SM00369">
    <property type="entry name" value="LRR_TYP"/>
    <property type="match status" value="3"/>
</dbReference>
<accession>A0A3P3Y7K7</accession>
<evidence type="ECO:0000256" key="1">
    <source>
        <dbReference type="ARBA" id="ARBA00022614"/>
    </source>
</evidence>
<dbReference type="EMBL" id="OVEO01000005">
    <property type="protein sequence ID" value="SPQ96149.1"/>
    <property type="molecule type" value="Genomic_DNA"/>
</dbReference>
<name>A0A3P3Y7K7_PLABS</name>
<evidence type="ECO:0008006" key="7">
    <source>
        <dbReference type="Google" id="ProtNLM"/>
    </source>
</evidence>
<evidence type="ECO:0000313" key="5">
    <source>
        <dbReference type="EMBL" id="SPQ96149.1"/>
    </source>
</evidence>
<dbReference type="InterPro" id="IPR050328">
    <property type="entry name" value="Dev_Immune_Receptor"/>
</dbReference>
<dbReference type="PANTHER" id="PTHR24373">
    <property type="entry name" value="SLIT RELATED LEUCINE-RICH REPEAT NEURONAL PROTEIN"/>
    <property type="match status" value="1"/>
</dbReference>
<sequence>MRTQGDFTSIESTTAPLSTSNTTIRPSRAHVMTCDPSVATDVTLFLWPVSCRIRSPVATLYTSTAAPDAAKSSVSLHANRAGIALNWDPQCRHEHWVSMATMASRAVSEATGDPESVRSPPRSPGDIPTYGASASAPDACIESIYSSSQTSVLACGSAARSRLQEPAQHSFCFWSACCPVFAPRTSLIMLFDALSSDVHVVRRRLLLLLPLLCGLLPSSPATPSYRWTHFGELDWSHKKIRSLPQWTTFDWANQVQMLSLTSNQISTITDGAFAGLESLSTLVLDGNPIRNIGHRAFFGLRLLTLSLNGIGIHTIDGSIFQNLSSMILFLQDNEIEVVTSLMFAGRLPALRRLVLTRNRIHTIGPGAFSGLDKLEDLCLTGNPICEQLNDPTNSWMWRAAWGLVDTATIECD</sequence>
<dbReference type="Gene3D" id="3.80.10.10">
    <property type="entry name" value="Ribonuclease Inhibitor"/>
    <property type="match status" value="2"/>
</dbReference>
<dbReference type="AlphaFoldDB" id="A0A3P3Y7K7"/>
<evidence type="ECO:0000256" key="2">
    <source>
        <dbReference type="ARBA" id="ARBA00022729"/>
    </source>
</evidence>
<evidence type="ECO:0000256" key="3">
    <source>
        <dbReference type="ARBA" id="ARBA00022737"/>
    </source>
</evidence>
<dbReference type="Proteomes" id="UP000290189">
    <property type="component" value="Unassembled WGS sequence"/>
</dbReference>
<dbReference type="SUPFAM" id="SSF52058">
    <property type="entry name" value="L domain-like"/>
    <property type="match status" value="1"/>
</dbReference>
<keyword evidence="5" id="KW-0496">Mitochondrion</keyword>
<keyword evidence="1" id="KW-0433">Leucine-rich repeat</keyword>
<dbReference type="InterPro" id="IPR032675">
    <property type="entry name" value="LRR_dom_sf"/>
</dbReference>
<proteinExistence type="predicted"/>
<geneLocation type="mitochondrion" evidence="5"/>